<evidence type="ECO:0000256" key="5">
    <source>
        <dbReference type="ARBA" id="ARBA00022622"/>
    </source>
</evidence>
<evidence type="ECO:0000256" key="8">
    <source>
        <dbReference type="ARBA" id="ARBA00023288"/>
    </source>
</evidence>
<evidence type="ECO:0000259" key="13">
    <source>
        <dbReference type="PROSITE" id="PS52012"/>
    </source>
</evidence>
<dbReference type="AlphaFoldDB" id="A0AA43QTT0"/>
<evidence type="ECO:0000256" key="2">
    <source>
        <dbReference type="ARBA" id="ARBA00004613"/>
    </source>
</evidence>
<keyword evidence="15" id="KW-1185">Reference proteome</keyword>
<keyword evidence="4" id="KW-0964">Secreted</keyword>
<sequence length="282" mass="29766">MPRLHHLLTLLLTTLLTTLLTLTNSQQLIPTNLPSCAQSCTVLQQGQTGCVPAGGAPQASQGIYQSCFCQSALLTQLYSNTAVQLCSNCDASDMATIQNWYQTYCGKGGSQVAAAGGQQQSSNTQGQQTTPTVQATTDPTSSAGTNTQAGQTVGGVSVANADASKGPWWSTHWKWVLMLIIIILGLTAIAIGGWFLHRRYHRRREARWALGPGSQPNINTWGPGQSVHDLGYGAGAAAAAGGQRAGGGDAEKGKMREGGASEVRRPKRSRRIGRKRESGGLF</sequence>
<evidence type="ECO:0000256" key="11">
    <source>
        <dbReference type="SAM" id="Phobius"/>
    </source>
</evidence>
<evidence type="ECO:0000256" key="4">
    <source>
        <dbReference type="ARBA" id="ARBA00022525"/>
    </source>
</evidence>
<feature type="signal peptide" evidence="12">
    <location>
        <begin position="1"/>
        <end position="25"/>
    </location>
</feature>
<evidence type="ECO:0000313" key="14">
    <source>
        <dbReference type="EMBL" id="MDI1492342.1"/>
    </source>
</evidence>
<organism evidence="14 15">
    <name type="scientific">Ramalina farinacea</name>
    <dbReference type="NCBI Taxonomy" id="258253"/>
    <lineage>
        <taxon>Eukaryota</taxon>
        <taxon>Fungi</taxon>
        <taxon>Dikarya</taxon>
        <taxon>Ascomycota</taxon>
        <taxon>Pezizomycotina</taxon>
        <taxon>Lecanoromycetes</taxon>
        <taxon>OSLEUM clade</taxon>
        <taxon>Lecanoromycetidae</taxon>
        <taxon>Lecanorales</taxon>
        <taxon>Lecanorineae</taxon>
        <taxon>Ramalinaceae</taxon>
        <taxon>Ramalina</taxon>
    </lineage>
</organism>
<feature type="chain" id="PRO_5041320223" description="CFEM domain-containing protein" evidence="12">
    <location>
        <begin position="26"/>
        <end position="282"/>
    </location>
</feature>
<keyword evidence="8" id="KW-0449">Lipoprotein</keyword>
<evidence type="ECO:0000256" key="12">
    <source>
        <dbReference type="SAM" id="SignalP"/>
    </source>
</evidence>
<keyword evidence="11" id="KW-1133">Transmembrane helix</keyword>
<feature type="region of interest" description="Disordered" evidence="10">
    <location>
        <begin position="116"/>
        <end position="151"/>
    </location>
</feature>
<comment type="similarity">
    <text evidence="3">Belongs to the RBT5 family.</text>
</comment>
<protein>
    <recommendedName>
        <fullName evidence="13">CFEM domain-containing protein</fullName>
    </recommendedName>
</protein>
<keyword evidence="11" id="KW-0472">Membrane</keyword>
<dbReference type="GO" id="GO:0005576">
    <property type="term" value="C:extracellular region"/>
    <property type="evidence" value="ECO:0007669"/>
    <property type="project" value="UniProtKB-SubCell"/>
</dbReference>
<keyword evidence="7" id="KW-1015">Disulfide bond</keyword>
<evidence type="ECO:0000256" key="6">
    <source>
        <dbReference type="ARBA" id="ARBA00022729"/>
    </source>
</evidence>
<feature type="domain" description="CFEM" evidence="13">
    <location>
        <begin position="8"/>
        <end position="132"/>
    </location>
</feature>
<dbReference type="EMBL" id="JAPUFD010000018">
    <property type="protein sequence ID" value="MDI1492342.1"/>
    <property type="molecule type" value="Genomic_DNA"/>
</dbReference>
<comment type="caution">
    <text evidence="9">Lacks conserved residue(s) required for the propagation of feature annotation.</text>
</comment>
<comment type="caution">
    <text evidence="14">The sequence shown here is derived from an EMBL/GenBank/DDBJ whole genome shotgun (WGS) entry which is preliminary data.</text>
</comment>
<dbReference type="InterPro" id="IPR008427">
    <property type="entry name" value="Extracellular_membr_CFEM_dom"/>
</dbReference>
<accession>A0AA43QTT0</accession>
<keyword evidence="5" id="KW-0336">GPI-anchor</keyword>
<evidence type="ECO:0000256" key="1">
    <source>
        <dbReference type="ARBA" id="ARBA00004589"/>
    </source>
</evidence>
<evidence type="ECO:0000256" key="7">
    <source>
        <dbReference type="ARBA" id="ARBA00023157"/>
    </source>
</evidence>
<feature type="transmembrane region" description="Helical" evidence="11">
    <location>
        <begin position="175"/>
        <end position="197"/>
    </location>
</feature>
<dbReference type="GO" id="GO:0098552">
    <property type="term" value="C:side of membrane"/>
    <property type="evidence" value="ECO:0007669"/>
    <property type="project" value="UniProtKB-KW"/>
</dbReference>
<feature type="compositionally biased region" description="Basic residues" evidence="10">
    <location>
        <begin position="265"/>
        <end position="274"/>
    </location>
</feature>
<feature type="compositionally biased region" description="Low complexity" evidence="10">
    <location>
        <begin position="116"/>
        <end position="140"/>
    </location>
</feature>
<evidence type="ECO:0000256" key="3">
    <source>
        <dbReference type="ARBA" id="ARBA00010031"/>
    </source>
</evidence>
<evidence type="ECO:0000256" key="9">
    <source>
        <dbReference type="PROSITE-ProRule" id="PRU01356"/>
    </source>
</evidence>
<name>A0AA43QTT0_9LECA</name>
<proteinExistence type="inferred from homology"/>
<dbReference type="PROSITE" id="PS52012">
    <property type="entry name" value="CFEM"/>
    <property type="match status" value="1"/>
</dbReference>
<evidence type="ECO:0000256" key="10">
    <source>
        <dbReference type="SAM" id="MobiDB-lite"/>
    </source>
</evidence>
<feature type="region of interest" description="Disordered" evidence="10">
    <location>
        <begin position="238"/>
        <end position="282"/>
    </location>
</feature>
<keyword evidence="6 12" id="KW-0732">Signal</keyword>
<reference evidence="14" key="1">
    <citation type="journal article" date="2023" name="Genome Biol. Evol.">
        <title>First Whole Genome Sequence and Flow Cytometry Genome Size Data for the Lichen-Forming Fungus Ramalina farinacea (Ascomycota).</title>
        <authorList>
            <person name="Llewellyn T."/>
            <person name="Mian S."/>
            <person name="Hill R."/>
            <person name="Leitch I.J."/>
            <person name="Gaya E."/>
        </authorList>
    </citation>
    <scope>NUCLEOTIDE SEQUENCE</scope>
    <source>
        <strain evidence="14">LIQ254RAFAR</strain>
    </source>
</reference>
<gene>
    <name evidence="14" type="ORF">OHK93_003555</name>
</gene>
<keyword evidence="5" id="KW-0325">Glycoprotein</keyword>
<keyword evidence="11" id="KW-0812">Transmembrane</keyword>
<comment type="subcellular location">
    <subcellularLocation>
        <location evidence="1">Membrane</location>
        <topology evidence="1">Lipid-anchor</topology>
        <topology evidence="1">GPI-anchor</topology>
    </subcellularLocation>
    <subcellularLocation>
        <location evidence="2">Secreted</location>
    </subcellularLocation>
</comment>
<feature type="compositionally biased region" description="Polar residues" evidence="10">
    <location>
        <begin position="141"/>
        <end position="151"/>
    </location>
</feature>
<evidence type="ECO:0000313" key="15">
    <source>
        <dbReference type="Proteomes" id="UP001161017"/>
    </source>
</evidence>
<dbReference type="Proteomes" id="UP001161017">
    <property type="component" value="Unassembled WGS sequence"/>
</dbReference>
<feature type="compositionally biased region" description="Basic and acidic residues" evidence="10">
    <location>
        <begin position="249"/>
        <end position="264"/>
    </location>
</feature>